<dbReference type="OMA" id="NCYLEMA"/>
<evidence type="ECO:0000313" key="4">
    <source>
        <dbReference type="Proteomes" id="UP000002488"/>
    </source>
</evidence>
<dbReference type="OrthoDB" id="377549at2759"/>
<keyword evidence="1" id="KW-1133">Transmembrane helix</keyword>
<protein>
    <submittedName>
        <fullName evidence="3">Uncharacterized protein</fullName>
    </submittedName>
</protein>
<feature type="chain" id="PRO_5002968689" evidence="2">
    <location>
        <begin position="18"/>
        <end position="674"/>
    </location>
</feature>
<accession>C6LY95</accession>
<feature type="signal peptide" evidence="2">
    <location>
        <begin position="1"/>
        <end position="17"/>
    </location>
</feature>
<reference evidence="3 4" key="1">
    <citation type="journal article" date="2009" name="PLoS Pathog.">
        <title>Draft genome sequencing of giardia intestinalis assemblage B isolate GS: is human giardiasis caused by two different species?</title>
        <authorList>
            <person name="Franzen O."/>
            <person name="Jerlstrom-Hultqvist J."/>
            <person name="Castro E."/>
            <person name="Sherwood E."/>
            <person name="Ankarklev J."/>
            <person name="Reiner D.S."/>
            <person name="Palm D."/>
            <person name="Andersson J.O."/>
            <person name="Andersson B."/>
            <person name="Svard S.G."/>
        </authorList>
    </citation>
    <scope>NUCLEOTIDE SEQUENCE [LARGE SCALE GENOMIC DNA]</scope>
    <source>
        <strain evidence="4">ATCC 50581 / GS clone H7</strain>
    </source>
</reference>
<name>C6LY95_GIAIB</name>
<organism evidence="3 4">
    <name type="scientific">Giardia intestinalis (strain ATCC 50581 / GS clone H7)</name>
    <name type="common">Giardia lamblia</name>
    <dbReference type="NCBI Taxonomy" id="598745"/>
    <lineage>
        <taxon>Eukaryota</taxon>
        <taxon>Metamonada</taxon>
        <taxon>Diplomonadida</taxon>
        <taxon>Hexamitidae</taxon>
        <taxon>Giardiinae</taxon>
        <taxon>Giardia</taxon>
    </lineage>
</organism>
<feature type="transmembrane region" description="Helical" evidence="1">
    <location>
        <begin position="426"/>
        <end position="445"/>
    </location>
</feature>
<keyword evidence="2" id="KW-0732">Signal</keyword>
<dbReference type="PANTHER" id="PTHR33538">
    <property type="entry name" value="PROTEIN GAMETE EXPRESSED 1"/>
    <property type="match status" value="1"/>
</dbReference>
<feature type="transmembrane region" description="Helical" evidence="1">
    <location>
        <begin position="397"/>
        <end position="414"/>
    </location>
</feature>
<feature type="transmembrane region" description="Helical" evidence="1">
    <location>
        <begin position="451"/>
        <end position="468"/>
    </location>
</feature>
<keyword evidence="1" id="KW-0812">Transmembrane</keyword>
<dbReference type="VEuPathDB" id="GiardiaDB:GL50581_3767"/>
<dbReference type="PANTHER" id="PTHR33538:SF2">
    <property type="entry name" value="PROTEIN GAMETE EXPRESSED 1"/>
    <property type="match status" value="1"/>
</dbReference>
<evidence type="ECO:0000256" key="1">
    <source>
        <dbReference type="SAM" id="Phobius"/>
    </source>
</evidence>
<keyword evidence="1" id="KW-0472">Membrane</keyword>
<gene>
    <name evidence="3" type="ORF">GL50581_3767</name>
</gene>
<proteinExistence type="predicted"/>
<sequence>MLLCMLLLSVIAQQAALLDIYLRGQKAYGDIAAAASEHNCIAEASKDMVPMCKKILLHSDHGAEGEIFQKILALRLTNCYLEMAGMPLINCSTSGWKGTVLGGFGVSKIKAADRTIAECLRRIGEQNSGAAFQVFVQQLGRVFDICMYLDAKDFQRQSAEAAETLLQSSKNASTLLTSVLSTVQSNYEVLEAYTRLLDILSKNLTRVEAAARKDQEHILQSLMAIRLSMQDGEKELNDLMLHTASLQEQVLRKVDYSVTTLYSRLDTINDQLEVLGEGAKQLTNNVSAVTQRLEAVGNDTDTLSEKLQYLSEAVEEGRKAIESSQELGRDIMINTRLAMESIEQQAKKQVKTLTNINNAVGSISSGLGGDGSSKSSWRRIGPLQLLWKLERVSPGGILWYLAMHMCTQTLITLGASGRQAVSAKRVALLVVLLSYGAELLINTVLNKVLTAVWVYGFAPFIALFGRVAEWLRLRRIRKFLSLSCEGNESCLQAYESQIRITPNMGFKEIFYGYMYGLWESDYVHVLNTSSLPNELNCPNETHECFLQYAHDVTKFNISSGTISTIIRLASSAGLVLHVLTTVLNVLQLHLPFEGTRIKFMPGATTTDETNVNTRLGSGVTEQSLRLSALESRRRAEQTASNRSLMATKKGSVHAARKEYTVAHKKRARASSVSL</sequence>
<evidence type="ECO:0000256" key="2">
    <source>
        <dbReference type="SAM" id="SignalP"/>
    </source>
</evidence>
<dbReference type="InterPro" id="IPR040346">
    <property type="entry name" value="GEX1/Brambleberry"/>
</dbReference>
<comment type="caution">
    <text evidence="3">The sequence shown here is derived from an EMBL/GenBank/DDBJ whole genome shotgun (WGS) entry which is preliminary data.</text>
</comment>
<evidence type="ECO:0000313" key="3">
    <source>
        <dbReference type="EMBL" id="EES99031.1"/>
    </source>
</evidence>
<dbReference type="AlphaFoldDB" id="C6LY95"/>
<dbReference type="Proteomes" id="UP000002488">
    <property type="component" value="Unassembled WGS sequence"/>
</dbReference>
<dbReference type="EMBL" id="ACGJ01002906">
    <property type="protein sequence ID" value="EES99031.1"/>
    <property type="molecule type" value="Genomic_DNA"/>
</dbReference>